<comment type="caution">
    <text evidence="10">The sequence shown here is derived from an EMBL/GenBank/DDBJ whole genome shotgun (WGS) entry which is preliminary data.</text>
</comment>
<keyword evidence="3 6" id="KW-0677">Repeat</keyword>
<keyword evidence="6" id="KW-0732">Signal</keyword>
<feature type="disulfide bond" evidence="5">
    <location>
        <begin position="185"/>
        <end position="194"/>
    </location>
</feature>
<keyword evidence="1 6" id="KW-0217">Developmental protein</keyword>
<dbReference type="AlphaFoldDB" id="A0AAE1CUJ5"/>
<sequence length="351" mass="38498">MTGLRYRNYTNYLGTQADGTCCDNSGLTSPNCSPDQCDTSFLPCATYVGGTPCDAYFKDPTPTMVDQNEFVLQTQIGNTPGTAASNVKVFLSSFSPAGINFEILAQEVTHNSKALIAEFSFAINWMDTFYHPTDHWRPLVLKDTHAELGIDVLHQCFLFWHGPTCSVYCRQTHQYTCLPDGSKNCTKGWQGPNCNNVALTISTSTPPTSTVTTSTQPTSTLTTSTQRLNTFRSSRAQRSLTRRPLLVLHILTSTPNNLFSTSNMPTIMPGLGLASLNLSSNQQSISNATHTSSNRDEIAIVAICVPVALFVTGVVLTSLLYYFNRMKKMRARQSVQPSPSPSVCDKGYEKP</sequence>
<name>A0AAE1CUJ5_9GAST</name>
<comment type="function">
    <text evidence="6">Putative Notch ligand involved in the mediation of Notch signaling.</text>
</comment>
<dbReference type="Gene3D" id="2.10.25.140">
    <property type="match status" value="1"/>
</dbReference>
<comment type="caution">
    <text evidence="5">Lacks conserved residue(s) required for the propagation of feature annotation.</text>
</comment>
<keyword evidence="4 5" id="KW-1015">Disulfide bond</keyword>
<dbReference type="Proteomes" id="UP001283361">
    <property type="component" value="Unassembled WGS sequence"/>
</dbReference>
<comment type="subcellular location">
    <subcellularLocation>
        <location evidence="6">Membrane</location>
        <topology evidence="6">Single-pass type I membrane protein</topology>
    </subcellularLocation>
</comment>
<reference evidence="10" key="1">
    <citation type="journal article" date="2023" name="G3 (Bethesda)">
        <title>A reference genome for the long-term kleptoplast-retaining sea slug Elysia crispata morphotype clarki.</title>
        <authorList>
            <person name="Eastman K.E."/>
            <person name="Pendleton A.L."/>
            <person name="Shaikh M.A."/>
            <person name="Suttiyut T."/>
            <person name="Ogas R."/>
            <person name="Tomko P."/>
            <person name="Gavelis G."/>
            <person name="Widhalm J.R."/>
            <person name="Wisecaver J.H."/>
        </authorList>
    </citation>
    <scope>NUCLEOTIDE SEQUENCE</scope>
    <source>
        <strain evidence="10">ECLA1</strain>
    </source>
</reference>
<evidence type="ECO:0000313" key="11">
    <source>
        <dbReference type="Proteomes" id="UP001283361"/>
    </source>
</evidence>
<dbReference type="InterPro" id="IPR001774">
    <property type="entry name" value="DSL"/>
</dbReference>
<evidence type="ECO:0000256" key="6">
    <source>
        <dbReference type="RuleBase" id="RU280815"/>
    </source>
</evidence>
<feature type="domain" description="DSL" evidence="9">
    <location>
        <begin position="154"/>
        <end position="194"/>
    </location>
</feature>
<evidence type="ECO:0000256" key="3">
    <source>
        <dbReference type="ARBA" id="ARBA00022737"/>
    </source>
</evidence>
<evidence type="ECO:0000313" key="10">
    <source>
        <dbReference type="EMBL" id="KAK3737107.1"/>
    </source>
</evidence>
<dbReference type="PROSITE" id="PS51051">
    <property type="entry name" value="DSL"/>
    <property type="match status" value="1"/>
</dbReference>
<dbReference type="SMART" id="SM00051">
    <property type="entry name" value="DSL"/>
    <property type="match status" value="1"/>
</dbReference>
<dbReference type="EMBL" id="JAWDGP010006665">
    <property type="protein sequence ID" value="KAK3737107.1"/>
    <property type="molecule type" value="Genomic_DNA"/>
</dbReference>
<feature type="transmembrane region" description="Helical" evidence="8">
    <location>
        <begin position="298"/>
        <end position="323"/>
    </location>
</feature>
<keyword evidence="6 8" id="KW-0812">Transmembrane</keyword>
<keyword evidence="6 8" id="KW-0472">Membrane</keyword>
<proteinExistence type="predicted"/>
<dbReference type="Pfam" id="PF01414">
    <property type="entry name" value="DSL"/>
    <property type="match status" value="1"/>
</dbReference>
<evidence type="ECO:0000256" key="7">
    <source>
        <dbReference type="SAM" id="MobiDB-lite"/>
    </source>
</evidence>
<accession>A0AAE1CUJ5</accession>
<gene>
    <name evidence="10" type="ORF">RRG08_016413</name>
</gene>
<protein>
    <recommendedName>
        <fullName evidence="6">Delta-like protein</fullName>
    </recommendedName>
</protein>
<evidence type="ECO:0000256" key="8">
    <source>
        <dbReference type="SAM" id="Phobius"/>
    </source>
</evidence>
<evidence type="ECO:0000259" key="9">
    <source>
        <dbReference type="PROSITE" id="PS51051"/>
    </source>
</evidence>
<feature type="compositionally biased region" description="Low complexity" evidence="7">
    <location>
        <begin position="333"/>
        <end position="343"/>
    </location>
</feature>
<feature type="disulfide bond" evidence="5">
    <location>
        <begin position="156"/>
        <end position="165"/>
    </location>
</feature>
<keyword evidence="6 8" id="KW-1133">Transmembrane helix</keyword>
<dbReference type="Gene3D" id="2.60.40.3510">
    <property type="match status" value="1"/>
</dbReference>
<dbReference type="GO" id="GO:0007154">
    <property type="term" value="P:cell communication"/>
    <property type="evidence" value="ECO:0007669"/>
    <property type="project" value="InterPro"/>
</dbReference>
<organism evidence="10 11">
    <name type="scientific">Elysia crispata</name>
    <name type="common">lettuce slug</name>
    <dbReference type="NCBI Taxonomy" id="231223"/>
    <lineage>
        <taxon>Eukaryota</taxon>
        <taxon>Metazoa</taxon>
        <taxon>Spiralia</taxon>
        <taxon>Lophotrochozoa</taxon>
        <taxon>Mollusca</taxon>
        <taxon>Gastropoda</taxon>
        <taxon>Heterobranchia</taxon>
        <taxon>Euthyneura</taxon>
        <taxon>Panpulmonata</taxon>
        <taxon>Sacoglossa</taxon>
        <taxon>Placobranchoidea</taxon>
        <taxon>Plakobranchidae</taxon>
        <taxon>Elysia</taxon>
    </lineage>
</organism>
<evidence type="ECO:0000256" key="4">
    <source>
        <dbReference type="ARBA" id="ARBA00023157"/>
    </source>
</evidence>
<evidence type="ECO:0000256" key="2">
    <source>
        <dbReference type="ARBA" id="ARBA00022536"/>
    </source>
</evidence>
<dbReference type="GO" id="GO:0016020">
    <property type="term" value="C:membrane"/>
    <property type="evidence" value="ECO:0007669"/>
    <property type="project" value="UniProtKB-SubCell"/>
</dbReference>
<keyword evidence="11" id="KW-1185">Reference proteome</keyword>
<keyword evidence="2 6" id="KW-0245">EGF-like domain</keyword>
<evidence type="ECO:0000256" key="1">
    <source>
        <dbReference type="ARBA" id="ARBA00022473"/>
    </source>
</evidence>
<feature type="region of interest" description="Disordered" evidence="7">
    <location>
        <begin position="332"/>
        <end position="351"/>
    </location>
</feature>
<evidence type="ECO:0000256" key="5">
    <source>
        <dbReference type="PROSITE-ProRule" id="PRU00377"/>
    </source>
</evidence>